<accession>A0A9W6M910</accession>
<proteinExistence type="predicted"/>
<evidence type="ECO:0000313" key="2">
    <source>
        <dbReference type="Proteomes" id="UP001142325"/>
    </source>
</evidence>
<dbReference type="EMBL" id="BSET01000001">
    <property type="protein sequence ID" value="GLK01644.1"/>
    <property type="molecule type" value="Genomic_DNA"/>
</dbReference>
<name>A0A9W6M910_9MICO</name>
<reference evidence="1" key="2">
    <citation type="submission" date="2023-01" db="EMBL/GenBank/DDBJ databases">
        <authorList>
            <person name="Sun Q."/>
            <person name="Evtushenko L."/>
        </authorList>
    </citation>
    <scope>NUCLEOTIDE SEQUENCE</scope>
    <source>
        <strain evidence="1">VKM Ac-1958</strain>
    </source>
</reference>
<protein>
    <submittedName>
        <fullName evidence="1">Uncharacterized protein</fullName>
    </submittedName>
</protein>
<reference evidence="1" key="1">
    <citation type="journal article" date="2014" name="Int. J. Syst. Evol. Microbiol.">
        <title>Complete genome sequence of Corynebacterium casei LMG S-19264T (=DSM 44701T), isolated from a smear-ripened cheese.</title>
        <authorList>
            <consortium name="US DOE Joint Genome Institute (JGI-PGF)"/>
            <person name="Walter F."/>
            <person name="Albersmeier A."/>
            <person name="Kalinowski J."/>
            <person name="Ruckert C."/>
        </authorList>
    </citation>
    <scope>NUCLEOTIDE SEQUENCE</scope>
    <source>
        <strain evidence="1">VKM Ac-1958</strain>
    </source>
</reference>
<dbReference type="Proteomes" id="UP001142325">
    <property type="component" value="Unassembled WGS sequence"/>
</dbReference>
<keyword evidence="2" id="KW-1185">Reference proteome</keyword>
<gene>
    <name evidence="1" type="ORF">GCM10017596_13590</name>
</gene>
<organism evidence="1 2">
    <name type="scientific">Microbacterium keratanolyticum</name>
    <dbReference type="NCBI Taxonomy" id="67574"/>
    <lineage>
        <taxon>Bacteria</taxon>
        <taxon>Bacillati</taxon>
        <taxon>Actinomycetota</taxon>
        <taxon>Actinomycetes</taxon>
        <taxon>Micrococcales</taxon>
        <taxon>Microbacteriaceae</taxon>
        <taxon>Microbacterium</taxon>
    </lineage>
</organism>
<evidence type="ECO:0000313" key="1">
    <source>
        <dbReference type="EMBL" id="GLK01644.1"/>
    </source>
</evidence>
<sequence>MPISSLSLRRSLPLLIAAALAVLVLLVPVPGSLSVIGTRELASLGAVVPHVELV</sequence>
<dbReference type="RefSeq" id="WP_204939274.1">
    <property type="nucleotide sequence ID" value="NZ_BAAAUM010000001.1"/>
</dbReference>
<comment type="caution">
    <text evidence="1">The sequence shown here is derived from an EMBL/GenBank/DDBJ whole genome shotgun (WGS) entry which is preliminary data.</text>
</comment>
<dbReference type="AlphaFoldDB" id="A0A9W6M910"/>